<keyword evidence="8" id="KW-1185">Reference proteome</keyword>
<dbReference type="PROSITE" id="PS51656">
    <property type="entry name" value="4FE4S"/>
    <property type="match status" value="1"/>
</dbReference>
<dbReference type="InterPro" id="IPR007202">
    <property type="entry name" value="4Fe-4S_dom"/>
</dbReference>
<dbReference type="Pfam" id="PF04060">
    <property type="entry name" value="FeS"/>
    <property type="match status" value="1"/>
</dbReference>
<dbReference type="Pfam" id="PF13237">
    <property type="entry name" value="Fer4_10"/>
    <property type="match status" value="1"/>
</dbReference>
<dbReference type="EMBL" id="CP155571">
    <property type="protein sequence ID" value="XFO70132.1"/>
    <property type="molecule type" value="Genomic_DNA"/>
</dbReference>
<dbReference type="InterPro" id="IPR004108">
    <property type="entry name" value="Fe_hydrogenase_lsu_C"/>
</dbReference>
<organism evidence="7 8">
    <name type="scientific">Sporomusa acidovorans (strain ATCC 49682 / DSM 3132 / Mol)</name>
    <dbReference type="NCBI Taxonomy" id="1123286"/>
    <lineage>
        <taxon>Bacteria</taxon>
        <taxon>Bacillati</taxon>
        <taxon>Bacillota</taxon>
        <taxon>Negativicutes</taxon>
        <taxon>Selenomonadales</taxon>
        <taxon>Sporomusaceae</taxon>
        <taxon>Sporomusa</taxon>
    </lineage>
</organism>
<feature type="domain" description="4Fe-4S ferredoxin-type" evidence="5">
    <location>
        <begin position="39"/>
        <end position="67"/>
    </location>
</feature>
<evidence type="ECO:0000259" key="5">
    <source>
        <dbReference type="PROSITE" id="PS51379"/>
    </source>
</evidence>
<proteinExistence type="predicted"/>
<gene>
    <name evidence="7" type="primary">rsxB_1</name>
    <name evidence="7" type="ORF">SPACI_001190</name>
</gene>
<dbReference type="Proteomes" id="UP000216052">
    <property type="component" value="Chromosome"/>
</dbReference>
<dbReference type="Pfam" id="PF02906">
    <property type="entry name" value="Fe_hyd_lg_C"/>
    <property type="match status" value="1"/>
</dbReference>
<evidence type="ECO:0000256" key="2">
    <source>
        <dbReference type="ARBA" id="ARBA00022723"/>
    </source>
</evidence>
<dbReference type="Gene3D" id="3.30.70.20">
    <property type="match status" value="1"/>
</dbReference>
<reference evidence="7" key="1">
    <citation type="submission" date="2024-05" db="EMBL/GenBank/DDBJ databases">
        <title>Isolation and characterization of Sporomusa carbonis sp. nov., a carboxydotrophic hydrogenogen in the genus of Sporomusa isolated from a charcoal burning pile.</title>
        <authorList>
            <person name="Boeer T."/>
            <person name="Rosenbaum F."/>
            <person name="Eysell L."/>
            <person name="Mueller V."/>
            <person name="Daniel R."/>
            <person name="Poehlein A."/>
        </authorList>
    </citation>
    <scope>NUCLEOTIDE SEQUENCE [LARGE SCALE GENOMIC DNA]</scope>
    <source>
        <strain evidence="7">DSM 3132</strain>
    </source>
</reference>
<dbReference type="InterPro" id="IPR050340">
    <property type="entry name" value="Cytosolic_Fe-S_CAF"/>
</dbReference>
<name>A0ABZ3IVN8_SPOA4</name>
<dbReference type="Gene3D" id="3.40.950.10">
    <property type="entry name" value="Fe-only Hydrogenase (Larger Subunit), Chain L, domain 3"/>
    <property type="match status" value="1"/>
</dbReference>
<dbReference type="InterPro" id="IPR017896">
    <property type="entry name" value="4Fe4S_Fe-S-bd"/>
</dbReference>
<dbReference type="PROSITE" id="PS51379">
    <property type="entry name" value="4FE4S_FER_2"/>
    <property type="match status" value="2"/>
</dbReference>
<dbReference type="SUPFAM" id="SSF54862">
    <property type="entry name" value="4Fe-4S ferredoxins"/>
    <property type="match status" value="1"/>
</dbReference>
<keyword evidence="4" id="KW-0411">Iron-sulfur</keyword>
<dbReference type="PANTHER" id="PTHR11615">
    <property type="entry name" value="NITRATE, FORMATE, IRON DEHYDROGENASE"/>
    <property type="match status" value="1"/>
</dbReference>
<dbReference type="InterPro" id="IPR017900">
    <property type="entry name" value="4Fe4S_Fe_S_CS"/>
</dbReference>
<dbReference type="SUPFAM" id="SSF53920">
    <property type="entry name" value="Fe-only hydrogenase"/>
    <property type="match status" value="1"/>
</dbReference>
<evidence type="ECO:0000256" key="3">
    <source>
        <dbReference type="ARBA" id="ARBA00023004"/>
    </source>
</evidence>
<keyword evidence="2" id="KW-0479">Metal-binding</keyword>
<accession>A0ABZ3IVN8</accession>
<evidence type="ECO:0000259" key="6">
    <source>
        <dbReference type="PROSITE" id="PS51656"/>
    </source>
</evidence>
<sequence length="449" mass="48942">MNFVSDYFHSVKLIIDRCKGCVSCIKRCPTEAIRIRKGKAKITESRCIDCGECIRWCANHAKTAFTDSLDDLKSFTYNVALPAPSLYAQFALNIPVSAILRGLLRLGFNEVFEVAQGAGIVAAAIREYIKRKDIKRPVISSACPAVVRLVQVKFPELIDHLIPMDAPAEVAAMVVRDSCSQRLNLAREEIGVWFITPCPAKMTAAKQRFDAKNSSITGAIAISRIYGDLLKTGLTSPCDTNFRKAAAEDIGWAAAGGEASAVNAENALIVDEIHDVSVVLDQVTLGKLNKVDYIEALACSGGCIGGPLTVENQFVAKHRLQQRLKAIRNEDATQGVTPLPVYPGRSVNSRRPTEPRLVMRLDEDMETALQKVQLIEETLKKLPGLDCGSCGSPNCRALAEDIVQGIASETDCIFKLREGVYALAQAMVDLAGKLPPSLEKEDDDGYEEQ</sequence>
<protein>
    <submittedName>
        <fullName evidence="7">Ion-translocating oxidoreductase complex subunit B</fullName>
    </submittedName>
</protein>
<feature type="domain" description="4Fe-4S ferredoxin-type" evidence="5">
    <location>
        <begin position="9"/>
        <end position="38"/>
    </location>
</feature>
<dbReference type="PROSITE" id="PS00198">
    <property type="entry name" value="4FE4S_FER_1"/>
    <property type="match status" value="1"/>
</dbReference>
<dbReference type="Gene3D" id="1.10.15.40">
    <property type="entry name" value="Electron transport complex subunit B, putative Fe-S cluster"/>
    <property type="match status" value="1"/>
</dbReference>
<keyword evidence="3" id="KW-0408">Iron</keyword>
<keyword evidence="1" id="KW-0004">4Fe-4S</keyword>
<dbReference type="InterPro" id="IPR009016">
    <property type="entry name" value="Fe_hydrogenase"/>
</dbReference>
<evidence type="ECO:0000256" key="1">
    <source>
        <dbReference type="ARBA" id="ARBA00022485"/>
    </source>
</evidence>
<evidence type="ECO:0000256" key="4">
    <source>
        <dbReference type="ARBA" id="ARBA00023014"/>
    </source>
</evidence>
<feature type="domain" description="4Fe-4S" evidence="6">
    <location>
        <begin position="370"/>
        <end position="429"/>
    </location>
</feature>
<evidence type="ECO:0000313" key="8">
    <source>
        <dbReference type="Proteomes" id="UP000216052"/>
    </source>
</evidence>
<evidence type="ECO:0000313" key="7">
    <source>
        <dbReference type="EMBL" id="XFO70132.1"/>
    </source>
</evidence>